<gene>
    <name evidence="1" type="ORF">FGO68_gene11111</name>
</gene>
<protein>
    <submittedName>
        <fullName evidence="1">Uncharacterized protein</fullName>
    </submittedName>
</protein>
<dbReference type="EMBL" id="RRYP01014832">
    <property type="protein sequence ID" value="TNV75783.1"/>
    <property type="molecule type" value="Genomic_DNA"/>
</dbReference>
<dbReference type="Proteomes" id="UP000785679">
    <property type="component" value="Unassembled WGS sequence"/>
</dbReference>
<sequence length="175" mass="20562">MNNLFMRVILVKVPNCTSCPSGIKVTFYCNDDTCPRHLTHHFYCPNCSYLHNHRHYWISSYTKYIQGSAEDGLSNLNYSLSEISRFIPLVKCLDDISNAIDIPVELNIAADFSELRDLGRYVQHMITGQGESIRDISLNELIKMRQIWENFRRHLTRHFIFMKWTLNLSKQTMLL</sequence>
<proteinExistence type="predicted"/>
<accession>A0A8J8SZA8</accession>
<evidence type="ECO:0000313" key="2">
    <source>
        <dbReference type="Proteomes" id="UP000785679"/>
    </source>
</evidence>
<name>A0A8J8SZA8_HALGN</name>
<evidence type="ECO:0000313" key="1">
    <source>
        <dbReference type="EMBL" id="TNV75783.1"/>
    </source>
</evidence>
<dbReference type="AlphaFoldDB" id="A0A8J8SZA8"/>
<comment type="caution">
    <text evidence="1">The sequence shown here is derived from an EMBL/GenBank/DDBJ whole genome shotgun (WGS) entry which is preliminary data.</text>
</comment>
<keyword evidence="2" id="KW-1185">Reference proteome</keyword>
<reference evidence="1" key="1">
    <citation type="submission" date="2019-06" db="EMBL/GenBank/DDBJ databases">
        <authorList>
            <person name="Zheng W."/>
        </authorList>
    </citation>
    <scope>NUCLEOTIDE SEQUENCE</scope>
    <source>
        <strain evidence="1">QDHG01</strain>
    </source>
</reference>
<organism evidence="1 2">
    <name type="scientific">Halteria grandinella</name>
    <dbReference type="NCBI Taxonomy" id="5974"/>
    <lineage>
        <taxon>Eukaryota</taxon>
        <taxon>Sar</taxon>
        <taxon>Alveolata</taxon>
        <taxon>Ciliophora</taxon>
        <taxon>Intramacronucleata</taxon>
        <taxon>Spirotrichea</taxon>
        <taxon>Stichotrichia</taxon>
        <taxon>Sporadotrichida</taxon>
        <taxon>Halteriidae</taxon>
        <taxon>Halteria</taxon>
    </lineage>
</organism>